<keyword evidence="2" id="KW-1185">Reference proteome</keyword>
<evidence type="ECO:0000313" key="1">
    <source>
        <dbReference type="EMBL" id="ANP35736.1"/>
    </source>
</evidence>
<dbReference type="RefSeq" id="WP_065270818.1">
    <property type="nucleotide sequence ID" value="NZ_CP015124.1"/>
</dbReference>
<evidence type="ECO:0000313" key="2">
    <source>
        <dbReference type="Proteomes" id="UP000092565"/>
    </source>
</evidence>
<dbReference type="OrthoDB" id="7835505at2"/>
<dbReference type="Proteomes" id="UP000092565">
    <property type="component" value="Chromosome"/>
</dbReference>
<gene>
    <name evidence="1" type="ORF">JL2886_00811</name>
</gene>
<sequence length="246" mass="28213">MNLTEEIDLEAFAKAFLEIYLENGYTTMPKREIDLLVLRLLIEHRESWSWEEPPSAFALSQELRATRSKMRSMMDEISFRHLANEDTARKRLRKIITDRVREEGEELFENNKVRIQIEDGFLREFAKDLVQKDFGIVDSSFNSSILVLSGDKFLAIAFEVMPESAREKIETELNEHKEALHAQDNQNLFRLFFEHAVKGAGNEVGKQAINLGVTALTGGTDKLPGIVKWFIDKMKSDDSDSVSVEV</sequence>
<dbReference type="EMBL" id="CP015124">
    <property type="protein sequence ID" value="ANP35736.1"/>
    <property type="molecule type" value="Genomic_DNA"/>
</dbReference>
<dbReference type="AlphaFoldDB" id="A0A1B0ZNI4"/>
<name>A0A1B0ZNI4_9RHOB</name>
<protein>
    <submittedName>
        <fullName evidence="1">Uncharacterized protein</fullName>
    </submittedName>
</protein>
<organism evidence="1 2">
    <name type="scientific">Phaeobacter gallaeciensis</name>
    <dbReference type="NCBI Taxonomy" id="60890"/>
    <lineage>
        <taxon>Bacteria</taxon>
        <taxon>Pseudomonadati</taxon>
        <taxon>Pseudomonadota</taxon>
        <taxon>Alphaproteobacteria</taxon>
        <taxon>Rhodobacterales</taxon>
        <taxon>Roseobacteraceae</taxon>
        <taxon>Phaeobacter</taxon>
    </lineage>
</organism>
<proteinExistence type="predicted"/>
<reference evidence="1 2" key="1">
    <citation type="submission" date="2016-04" db="EMBL/GenBank/DDBJ databases">
        <authorList>
            <person name="Evans L.H."/>
            <person name="Alamgir A."/>
            <person name="Owens N."/>
            <person name="Weber N.D."/>
            <person name="Virtaneva K."/>
            <person name="Barbian K."/>
            <person name="Babar A."/>
            <person name="Rosenke K."/>
        </authorList>
    </citation>
    <scope>NUCLEOTIDE SEQUENCE [LARGE SCALE GENOMIC DNA]</scope>
    <source>
        <strain evidence="1 2">JL2886</strain>
    </source>
</reference>
<accession>A0A1B0ZNI4</accession>